<accession>A0ABM7WCI4</accession>
<dbReference type="PROSITE" id="PS50991">
    <property type="entry name" value="PYR_CT"/>
    <property type="match status" value="1"/>
</dbReference>
<dbReference type="CDD" id="cd07941">
    <property type="entry name" value="DRE_TIM_LeuA3"/>
    <property type="match status" value="1"/>
</dbReference>
<evidence type="ECO:0000256" key="8">
    <source>
        <dbReference type="NCBIfam" id="TIGR00977"/>
    </source>
</evidence>
<dbReference type="InterPro" id="IPR013785">
    <property type="entry name" value="Aldolase_TIM"/>
</dbReference>
<dbReference type="Gene3D" id="3.30.160.270">
    <property type="match status" value="1"/>
</dbReference>
<evidence type="ECO:0000313" key="12">
    <source>
        <dbReference type="Proteomes" id="UP000830055"/>
    </source>
</evidence>
<dbReference type="InterPro" id="IPR013709">
    <property type="entry name" value="2-isopropylmalate_synth_dimer"/>
</dbReference>
<dbReference type="EMBL" id="AP025516">
    <property type="protein sequence ID" value="BDD88751.1"/>
    <property type="molecule type" value="Genomic_DNA"/>
</dbReference>
<dbReference type="SUPFAM" id="SSF51569">
    <property type="entry name" value="Aldolase"/>
    <property type="match status" value="1"/>
</dbReference>
<dbReference type="Gene3D" id="3.20.20.70">
    <property type="entry name" value="Aldolase class I"/>
    <property type="match status" value="1"/>
</dbReference>
<dbReference type="NCBIfam" id="TIGR00977">
    <property type="entry name" value="citramal_synth"/>
    <property type="match status" value="1"/>
</dbReference>
<evidence type="ECO:0000256" key="6">
    <source>
        <dbReference type="ARBA" id="ARBA00023304"/>
    </source>
</evidence>
<protein>
    <recommendedName>
        <fullName evidence="8">Citramalate synthase</fullName>
        <ecNumber evidence="8">2.3.3.21</ecNumber>
    </recommendedName>
</protein>
<dbReference type="PANTHER" id="PTHR43538">
    <property type="entry name" value="ALPHA-IPM SYNTHASE/HOMOCITRATE SYNTHASE"/>
    <property type="match status" value="1"/>
</dbReference>
<dbReference type="EC" id="2.3.3.21" evidence="8"/>
<evidence type="ECO:0000256" key="4">
    <source>
        <dbReference type="ARBA" id="ARBA00022624"/>
    </source>
</evidence>
<evidence type="ECO:0000256" key="3">
    <source>
        <dbReference type="ARBA" id="ARBA00022605"/>
    </source>
</evidence>
<proteinExistence type="inferred from homology"/>
<evidence type="ECO:0000259" key="10">
    <source>
        <dbReference type="PROSITE" id="PS50991"/>
    </source>
</evidence>
<evidence type="ECO:0000256" key="7">
    <source>
        <dbReference type="ARBA" id="ARBA00048263"/>
    </source>
</evidence>
<dbReference type="PROSITE" id="PS00815">
    <property type="entry name" value="AIPM_HOMOCIT_SYNTH_1"/>
    <property type="match status" value="1"/>
</dbReference>
<dbReference type="Gene3D" id="1.10.238.260">
    <property type="match status" value="1"/>
</dbReference>
<dbReference type="PANTHER" id="PTHR43538:SF1">
    <property type="entry name" value="(R)-CITRAMALATE SYNTHASE"/>
    <property type="match status" value="1"/>
</dbReference>
<keyword evidence="5 9" id="KW-0808">Transferase</keyword>
<dbReference type="InterPro" id="IPR002034">
    <property type="entry name" value="AIPM/Hcit_synth_CS"/>
</dbReference>
<comment type="pathway">
    <text evidence="1">Amino-acid biosynthesis; L-isoleucine biosynthesis; 2-oxobutanoate from pyruvate: step 1/3.</text>
</comment>
<gene>
    <name evidence="11" type="primary">cimA</name>
    <name evidence="11" type="ORF">DPPLL_31160</name>
</gene>
<keyword evidence="6" id="KW-0100">Branched-chain amino acid biosynthesis</keyword>
<dbReference type="RefSeq" id="WP_284152086.1">
    <property type="nucleotide sequence ID" value="NZ_AP025516.1"/>
</dbReference>
<dbReference type="InterPro" id="IPR054691">
    <property type="entry name" value="LeuA/HCS_post-cat"/>
</dbReference>
<dbReference type="InterPro" id="IPR005675">
    <property type="entry name" value="Citramal_synthase"/>
</dbReference>
<dbReference type="Pfam" id="PF22617">
    <property type="entry name" value="HCS_D2"/>
    <property type="match status" value="1"/>
</dbReference>
<comment type="similarity">
    <text evidence="2 9">Belongs to the alpha-IPM synthase/homocitrate synthase family.</text>
</comment>
<dbReference type="SUPFAM" id="SSF110921">
    <property type="entry name" value="2-isopropylmalate synthase LeuA, allosteric (dimerisation) domain"/>
    <property type="match status" value="1"/>
</dbReference>
<sequence>MTRVIEVYDTTLRDGTQAENFNLSVEDKVRITLALDQLGLDFVEGGWPGSNPMSVDYFRKIKQQRLNHTLIAAFGSTRHIKNNAQQDPNLQALIAAETPAITIFGKSWDIHVTDALHISLEENLEIIEDTLFFLRSHVDRLIYDAEHFFDGFKHNRDFALATLTRAVQGGADTLVLCDTNGGTLPHELPAIIGAVRHHLEAIKASVRLGIHAHNDSETAVANSLMAVEQGIDHVQGTMNGYGERCGNANLTSILPALIFKMKRECHAGKNIEALYKTSRLVNEMANLPHNRYQPYVGESAFAHKGGIHVSAVTRNPLTYEHIEPEKVGNNRRILISDQAGRANILHKAGQWGLHLKADDPLLSTIISDLKEKENQGYKYEAAEASFELLMREALGLQRKFFRVEGFRVMNNKYRIDKPPLTEATIRLYVGGHEVHTASMGDGPVNALDRALRKALTRFYPCLEEMELTDYKVRVLSGEHGTEAKVRVLVESTDGKCQWRTVGVSINIIEASWQALIDSVNYKLLKNEGLLG</sequence>
<dbReference type="SMART" id="SM00917">
    <property type="entry name" value="LeuA_dimer"/>
    <property type="match status" value="1"/>
</dbReference>
<name>A0ABM7WCI4_9BACT</name>
<evidence type="ECO:0000256" key="2">
    <source>
        <dbReference type="ARBA" id="ARBA00006154"/>
    </source>
</evidence>
<dbReference type="Pfam" id="PF08502">
    <property type="entry name" value="LeuA_dimer"/>
    <property type="match status" value="1"/>
</dbReference>
<evidence type="ECO:0000256" key="1">
    <source>
        <dbReference type="ARBA" id="ARBA00004743"/>
    </source>
</evidence>
<evidence type="ECO:0000256" key="9">
    <source>
        <dbReference type="RuleBase" id="RU003523"/>
    </source>
</evidence>
<reference evidence="11 12" key="1">
    <citation type="submission" date="2022-01" db="EMBL/GenBank/DDBJ databases">
        <title>Desulfofustis limnae sp. nov., a novel mesophilic sulfate-reducing bacterium isolated from marsh soil.</title>
        <authorList>
            <person name="Watanabe M."/>
            <person name="Takahashi A."/>
            <person name="Kojima H."/>
            <person name="Fukui M."/>
        </authorList>
    </citation>
    <scope>NUCLEOTIDE SEQUENCE [LARGE SCALE GENOMIC DNA]</scope>
    <source>
        <strain evidence="11 12">PPLL</strain>
    </source>
</reference>
<dbReference type="InterPro" id="IPR000891">
    <property type="entry name" value="PYR_CT"/>
</dbReference>
<comment type="catalytic activity">
    <reaction evidence="7">
        <text>pyruvate + acetyl-CoA + H2O = (3R)-citramalate + CoA + H(+)</text>
        <dbReference type="Rhea" id="RHEA:19045"/>
        <dbReference type="ChEBI" id="CHEBI:15361"/>
        <dbReference type="ChEBI" id="CHEBI:15377"/>
        <dbReference type="ChEBI" id="CHEBI:15378"/>
        <dbReference type="ChEBI" id="CHEBI:30934"/>
        <dbReference type="ChEBI" id="CHEBI:57287"/>
        <dbReference type="ChEBI" id="CHEBI:57288"/>
        <dbReference type="EC" id="2.3.3.21"/>
    </reaction>
</comment>
<evidence type="ECO:0000256" key="5">
    <source>
        <dbReference type="ARBA" id="ARBA00022679"/>
    </source>
</evidence>
<organism evidence="11 12">
    <name type="scientific">Desulfofustis limnaeus</name>
    <dbReference type="NCBI Taxonomy" id="2740163"/>
    <lineage>
        <taxon>Bacteria</taxon>
        <taxon>Pseudomonadati</taxon>
        <taxon>Thermodesulfobacteriota</taxon>
        <taxon>Desulfobulbia</taxon>
        <taxon>Desulfobulbales</taxon>
        <taxon>Desulfocapsaceae</taxon>
        <taxon>Desulfofustis</taxon>
    </lineage>
</organism>
<dbReference type="InterPro" id="IPR036230">
    <property type="entry name" value="LeuA_allosteric_dom_sf"/>
</dbReference>
<feature type="domain" description="Pyruvate carboxyltransferase" evidence="10">
    <location>
        <begin position="5"/>
        <end position="275"/>
    </location>
</feature>
<keyword evidence="3" id="KW-0028">Amino-acid biosynthesis</keyword>
<evidence type="ECO:0000313" key="11">
    <source>
        <dbReference type="EMBL" id="BDD88751.1"/>
    </source>
</evidence>
<dbReference type="Pfam" id="PF00682">
    <property type="entry name" value="HMGL-like"/>
    <property type="match status" value="1"/>
</dbReference>
<dbReference type="Proteomes" id="UP000830055">
    <property type="component" value="Chromosome"/>
</dbReference>
<keyword evidence="12" id="KW-1185">Reference proteome</keyword>
<keyword evidence="4" id="KW-0412">Isoleucine biosynthesis</keyword>